<keyword evidence="3" id="KW-0805">Transcription regulation</keyword>
<dbReference type="AlphaFoldDB" id="A0A975F117"/>
<dbReference type="InterPro" id="IPR001208">
    <property type="entry name" value="MCM_dom"/>
</dbReference>
<evidence type="ECO:0000256" key="4">
    <source>
        <dbReference type="ARBA" id="ARBA00023125"/>
    </source>
</evidence>
<keyword evidence="4" id="KW-0238">DNA-binding</keyword>
<dbReference type="InterPro" id="IPR025943">
    <property type="entry name" value="Sigma_54_int_dom_ATP-bd_2"/>
</dbReference>
<dbReference type="Proteomes" id="UP000671995">
    <property type="component" value="Chromosome"/>
</dbReference>
<dbReference type="GO" id="GO:0003677">
    <property type="term" value="F:DNA binding"/>
    <property type="evidence" value="ECO:0007669"/>
    <property type="project" value="UniProtKB-KW"/>
</dbReference>
<dbReference type="InterPro" id="IPR027417">
    <property type="entry name" value="P-loop_NTPase"/>
</dbReference>
<accession>A0A975F117</accession>
<dbReference type="PROSITE" id="PS50045">
    <property type="entry name" value="SIGMA54_INTERACT_4"/>
    <property type="match status" value="1"/>
</dbReference>
<dbReference type="Gene3D" id="3.40.50.300">
    <property type="entry name" value="P-loop containing nucleotide triphosphate hydrolases"/>
    <property type="match status" value="1"/>
</dbReference>
<dbReference type="SUPFAM" id="SSF52540">
    <property type="entry name" value="P-loop containing nucleoside triphosphate hydrolases"/>
    <property type="match status" value="1"/>
</dbReference>
<evidence type="ECO:0000256" key="1">
    <source>
        <dbReference type="ARBA" id="ARBA00022741"/>
    </source>
</evidence>
<dbReference type="PANTHER" id="PTHR32071:SF117">
    <property type="entry name" value="PTS-DEPENDENT DIHYDROXYACETONE KINASE OPERON REGULATORY PROTEIN-RELATED"/>
    <property type="match status" value="1"/>
</dbReference>
<organism evidence="7 8">
    <name type="scientific">Treponema parvum</name>
    <dbReference type="NCBI Taxonomy" id="138851"/>
    <lineage>
        <taxon>Bacteria</taxon>
        <taxon>Pseudomonadati</taxon>
        <taxon>Spirochaetota</taxon>
        <taxon>Spirochaetia</taxon>
        <taxon>Spirochaetales</taxon>
        <taxon>Treponemataceae</taxon>
        <taxon>Treponema</taxon>
    </lineage>
</organism>
<reference evidence="7" key="1">
    <citation type="submission" date="2020-05" db="EMBL/GenBank/DDBJ databases">
        <authorList>
            <person name="Zeng H."/>
            <person name="Chan Y.K."/>
            <person name="Watt R.M."/>
        </authorList>
    </citation>
    <scope>NUCLEOTIDE SEQUENCE</scope>
    <source>
        <strain evidence="7">ATCC 700773</strain>
    </source>
</reference>
<dbReference type="EMBL" id="CP054257">
    <property type="protein sequence ID" value="QTQ12486.1"/>
    <property type="molecule type" value="Genomic_DNA"/>
</dbReference>
<evidence type="ECO:0000313" key="8">
    <source>
        <dbReference type="Proteomes" id="UP000671995"/>
    </source>
</evidence>
<feature type="domain" description="Sigma-54 factor interaction" evidence="6">
    <location>
        <begin position="152"/>
        <end position="373"/>
    </location>
</feature>
<dbReference type="PANTHER" id="PTHR32071">
    <property type="entry name" value="TRANSCRIPTIONAL REGULATORY PROTEIN"/>
    <property type="match status" value="1"/>
</dbReference>
<gene>
    <name evidence="7" type="ORF">HRI96_09940</name>
</gene>
<evidence type="ECO:0000313" key="7">
    <source>
        <dbReference type="EMBL" id="QTQ12486.1"/>
    </source>
</evidence>
<dbReference type="InterPro" id="IPR058031">
    <property type="entry name" value="AAA_lid_NorR"/>
</dbReference>
<dbReference type="RefSeq" id="WP_210117199.1">
    <property type="nucleotide sequence ID" value="NZ_CP054257.1"/>
</dbReference>
<dbReference type="Pfam" id="PF00158">
    <property type="entry name" value="Sigma54_activat"/>
    <property type="match status" value="1"/>
</dbReference>
<dbReference type="InterPro" id="IPR003593">
    <property type="entry name" value="AAA+_ATPase"/>
</dbReference>
<dbReference type="InterPro" id="IPR002078">
    <property type="entry name" value="Sigma_54_int"/>
</dbReference>
<dbReference type="InterPro" id="IPR025944">
    <property type="entry name" value="Sigma_54_int_dom_CS"/>
</dbReference>
<evidence type="ECO:0000256" key="2">
    <source>
        <dbReference type="ARBA" id="ARBA00022840"/>
    </source>
</evidence>
<dbReference type="PROSITE" id="PS00676">
    <property type="entry name" value="SIGMA54_INTERACT_2"/>
    <property type="match status" value="1"/>
</dbReference>
<name>A0A975F117_9SPIR</name>
<dbReference type="GO" id="GO:0006355">
    <property type="term" value="P:regulation of DNA-templated transcription"/>
    <property type="evidence" value="ECO:0007669"/>
    <property type="project" value="InterPro"/>
</dbReference>
<evidence type="ECO:0000256" key="5">
    <source>
        <dbReference type="ARBA" id="ARBA00023163"/>
    </source>
</evidence>
<evidence type="ECO:0000259" key="6">
    <source>
        <dbReference type="PROSITE" id="PS50045"/>
    </source>
</evidence>
<dbReference type="Pfam" id="PF25601">
    <property type="entry name" value="AAA_lid_14"/>
    <property type="match status" value="1"/>
</dbReference>
<dbReference type="Gene3D" id="1.10.8.60">
    <property type="match status" value="1"/>
</dbReference>
<keyword evidence="1" id="KW-0547">Nucleotide-binding</keyword>
<keyword evidence="2" id="KW-0067">ATP-binding</keyword>
<keyword evidence="5" id="KW-0804">Transcription</keyword>
<dbReference type="FunFam" id="3.40.50.300:FF:000006">
    <property type="entry name" value="DNA-binding transcriptional regulator NtrC"/>
    <property type="match status" value="1"/>
</dbReference>
<dbReference type="SMART" id="SM00382">
    <property type="entry name" value="AAA"/>
    <property type="match status" value="1"/>
</dbReference>
<proteinExistence type="predicted"/>
<dbReference type="CDD" id="cd00009">
    <property type="entry name" value="AAA"/>
    <property type="match status" value="1"/>
</dbReference>
<reference evidence="7" key="2">
    <citation type="journal article" date="2021" name="Microbiol. Resour. Announc.">
        <title>Complete Genome Sequences of Three Human Oral Treponema parvum Isolates.</title>
        <authorList>
            <person name="Zeng H."/>
            <person name="Watt R.M."/>
        </authorList>
    </citation>
    <scope>NUCLEOTIDE SEQUENCE</scope>
    <source>
        <strain evidence="7">ATCC 700773</strain>
    </source>
</reference>
<sequence>MLSAVLSSEIHVYTARPEIANFFRKPIYADTEVHFYSDLQFINVPLLSDISGSRGGRRRALFIDPKIADKAVLNKIQTSFYQEDRLKKNTHFIMPQDEVLSFLQSSENSDASVIPLPCDEDIFLRTGKKLPEYDPAESVELSDFENSILSEIIGGSPFLKKLKFQLALAARSDLPVIFLGEPGTGKSFAASFIHRLSKRRRSLFCVLDMGTLSENLADTELFGSRHGAFTGAVDSSGLLLLSDGGTLFLDEIANTPLSVQVKLLRFLETGAFRPVGAVKENTVDSRLIFATNADLQSLIEQKLFREDLYDRINVFPIRLSPLRDRIEDIKPLAENFLSKNSCRISDAALSILESYDWPGNVRQLMHCLSRAMLFCRDNRIDACDILLD</sequence>
<dbReference type="PROSITE" id="PS00688">
    <property type="entry name" value="SIGMA54_INTERACT_3"/>
    <property type="match status" value="1"/>
</dbReference>
<evidence type="ECO:0000256" key="3">
    <source>
        <dbReference type="ARBA" id="ARBA00023015"/>
    </source>
</evidence>
<dbReference type="GO" id="GO:0005524">
    <property type="term" value="F:ATP binding"/>
    <property type="evidence" value="ECO:0007669"/>
    <property type="project" value="UniProtKB-KW"/>
</dbReference>
<dbReference type="PRINTS" id="PR01657">
    <property type="entry name" value="MCMFAMILY"/>
</dbReference>
<protein>
    <submittedName>
        <fullName evidence="7">Sigma-54-dependent Fis family transcriptional regulator</fullName>
    </submittedName>
</protein>